<evidence type="ECO:0000313" key="2">
    <source>
        <dbReference type="Proteomes" id="UP000198852"/>
    </source>
</evidence>
<keyword evidence="2" id="KW-1185">Reference proteome</keyword>
<evidence type="ECO:0000313" key="1">
    <source>
        <dbReference type="EMBL" id="SFS31378.1"/>
    </source>
</evidence>
<dbReference type="Proteomes" id="UP000198852">
    <property type="component" value="Unassembled WGS sequence"/>
</dbReference>
<reference evidence="2" key="1">
    <citation type="submission" date="2016-10" db="EMBL/GenBank/DDBJ databases">
        <authorList>
            <person name="Varghese N."/>
            <person name="Submissions S."/>
        </authorList>
    </citation>
    <scope>NUCLEOTIDE SEQUENCE [LARGE SCALE GENOMIC DNA]</scope>
    <source>
        <strain evidence="2">DSM 44771</strain>
    </source>
</reference>
<sequence length="219" mass="23510">MWATWQADKRYQVKGLDENGHPKKGLGRKLGGATANVAGAVAVGALTMTFGGGDSSSGPGTAQRSRDLTVVGSGDECIAMRLIKSRYPDDHVGSDMLWVLTPQRLAVLVPPRTEDSEISAHPTLSETFSEMGRILVGKETERFGANQPGEPLSNKPVATWFELALQDIVDCRTVGEQKQPHRYCGLQFADGSGFVLNARTPADAQIMVDAVNDQRGSRG</sequence>
<accession>A0A1I6NU49</accession>
<dbReference type="EMBL" id="FOZX01000001">
    <property type="protein sequence ID" value="SFS31378.1"/>
    <property type="molecule type" value="Genomic_DNA"/>
</dbReference>
<dbReference type="STRING" id="95161.SAMN05660874_00114"/>
<name>A0A1I6NU49_9PSEU</name>
<organism evidence="1 2">
    <name type="scientific">Saccharopolyspora flava</name>
    <dbReference type="NCBI Taxonomy" id="95161"/>
    <lineage>
        <taxon>Bacteria</taxon>
        <taxon>Bacillati</taxon>
        <taxon>Actinomycetota</taxon>
        <taxon>Actinomycetes</taxon>
        <taxon>Pseudonocardiales</taxon>
        <taxon>Pseudonocardiaceae</taxon>
        <taxon>Saccharopolyspora</taxon>
    </lineage>
</organism>
<gene>
    <name evidence="1" type="ORF">SAMN05660874_00114</name>
</gene>
<protein>
    <submittedName>
        <fullName evidence="1">Uncharacterized protein</fullName>
    </submittedName>
</protein>
<dbReference type="AlphaFoldDB" id="A0A1I6NU49"/>
<proteinExistence type="predicted"/>